<reference evidence="2" key="1">
    <citation type="submission" date="2023-05" db="EMBL/GenBank/DDBJ databases">
        <authorList>
            <person name="Zhang X."/>
        </authorList>
    </citation>
    <scope>NUCLEOTIDE SEQUENCE</scope>
    <source>
        <strain evidence="2">BD1B2-1</strain>
    </source>
</reference>
<keyword evidence="3" id="KW-1185">Reference proteome</keyword>
<dbReference type="EMBL" id="JASJOU010000001">
    <property type="protein sequence ID" value="MDJ1499771.1"/>
    <property type="molecule type" value="Genomic_DNA"/>
</dbReference>
<organism evidence="2 3">
    <name type="scientific">Xanthocytophaga agilis</name>
    <dbReference type="NCBI Taxonomy" id="3048010"/>
    <lineage>
        <taxon>Bacteria</taxon>
        <taxon>Pseudomonadati</taxon>
        <taxon>Bacteroidota</taxon>
        <taxon>Cytophagia</taxon>
        <taxon>Cytophagales</taxon>
        <taxon>Rhodocytophagaceae</taxon>
        <taxon>Xanthocytophaga</taxon>
    </lineage>
</organism>
<evidence type="ECO:0000313" key="2">
    <source>
        <dbReference type="EMBL" id="MDJ1499771.1"/>
    </source>
</evidence>
<keyword evidence="1" id="KW-0472">Membrane</keyword>
<feature type="transmembrane region" description="Helical" evidence="1">
    <location>
        <begin position="6"/>
        <end position="26"/>
    </location>
</feature>
<keyword evidence="1" id="KW-0812">Transmembrane</keyword>
<name>A0AAE3UCY0_9BACT</name>
<dbReference type="AlphaFoldDB" id="A0AAE3UCY0"/>
<gene>
    <name evidence="2" type="ORF">QNI22_03895</name>
</gene>
<dbReference type="Pfam" id="PF12732">
    <property type="entry name" value="YtxH"/>
    <property type="match status" value="1"/>
</dbReference>
<dbReference type="Proteomes" id="UP001232063">
    <property type="component" value="Unassembled WGS sequence"/>
</dbReference>
<proteinExistence type="predicted"/>
<dbReference type="RefSeq" id="WP_314509322.1">
    <property type="nucleotide sequence ID" value="NZ_JASJOU010000001.1"/>
</dbReference>
<accession>A0AAE3UCY0</accession>
<keyword evidence="1" id="KW-1133">Transmembrane helix</keyword>
<evidence type="ECO:0000256" key="1">
    <source>
        <dbReference type="SAM" id="Phobius"/>
    </source>
</evidence>
<sequence>MSNNGKIFLGIVAAAASGAIIGMLFAPDKGSGLRKKISESLSDWTDEVVKAVAKSKDTINSTVDRASTKVKSAVEEGANYANHAKSSSNV</sequence>
<evidence type="ECO:0000313" key="3">
    <source>
        <dbReference type="Proteomes" id="UP001232063"/>
    </source>
</evidence>
<protein>
    <submittedName>
        <fullName evidence="2">YtxH domain-containing protein</fullName>
    </submittedName>
</protein>
<comment type="caution">
    <text evidence="2">The sequence shown here is derived from an EMBL/GenBank/DDBJ whole genome shotgun (WGS) entry which is preliminary data.</text>
</comment>
<dbReference type="InterPro" id="IPR024623">
    <property type="entry name" value="YtxH"/>
</dbReference>